<dbReference type="GO" id="GO:0003714">
    <property type="term" value="F:transcription corepressor activity"/>
    <property type="evidence" value="ECO:0007669"/>
    <property type="project" value="InterPro"/>
</dbReference>
<proteinExistence type="predicted"/>
<dbReference type="InterPro" id="IPR013194">
    <property type="entry name" value="HDAC_interact_dom"/>
</dbReference>
<evidence type="ECO:0000259" key="1">
    <source>
        <dbReference type="SMART" id="SM00761"/>
    </source>
</evidence>
<evidence type="ECO:0000313" key="3">
    <source>
        <dbReference type="WBParaSite" id="nRc.2.0.1.t08604-RA"/>
    </source>
</evidence>
<organism evidence="2 3">
    <name type="scientific">Romanomermis culicivorax</name>
    <name type="common">Nematode worm</name>
    <dbReference type="NCBI Taxonomy" id="13658"/>
    <lineage>
        <taxon>Eukaryota</taxon>
        <taxon>Metazoa</taxon>
        <taxon>Ecdysozoa</taxon>
        <taxon>Nematoda</taxon>
        <taxon>Enoplea</taxon>
        <taxon>Dorylaimia</taxon>
        <taxon>Mermithida</taxon>
        <taxon>Mermithoidea</taxon>
        <taxon>Mermithidae</taxon>
        <taxon>Romanomermis</taxon>
    </lineage>
</organism>
<reference evidence="3" key="1">
    <citation type="submission" date="2022-11" db="UniProtKB">
        <authorList>
            <consortium name="WormBaseParasite"/>
        </authorList>
    </citation>
    <scope>IDENTIFICATION</scope>
</reference>
<dbReference type="WBParaSite" id="nRc.2.0.1.t08604-RA">
    <property type="protein sequence ID" value="nRc.2.0.1.t08604-RA"/>
    <property type="gene ID" value="nRc.2.0.1.g08604"/>
</dbReference>
<dbReference type="PANTHER" id="PTHR12346">
    <property type="entry name" value="SIN3B-RELATED"/>
    <property type="match status" value="1"/>
</dbReference>
<dbReference type="InterPro" id="IPR039774">
    <property type="entry name" value="Sin3-like"/>
</dbReference>
<protein>
    <submittedName>
        <fullName evidence="3">Histone deacetylase interacting domain-containing protein</fullName>
    </submittedName>
</protein>
<keyword evidence="2" id="KW-1185">Reference proteome</keyword>
<accession>A0A915I5D9</accession>
<evidence type="ECO:0000313" key="2">
    <source>
        <dbReference type="Proteomes" id="UP000887565"/>
    </source>
</evidence>
<sequence>MFVDRIVYDNFMRCVKLFVLDLISADEFLSMTSKFLGYSNFETFAHHSFEYVVKFFSKFAPQYKWVKDRLRNITTSLDNGAIEDCNTSLQSSNYRLLSREIDEAATARKCFPCKEELNDCWKSFPSWQSEDRLSSQKTVYEECVYRTEDERFELDSVIELNKHAIEMLENVADQMSLMSDQDAKEFKLDEKLGAHSQVLQVRAIQRLKMRELEWIEGRRALNEIWREQELKALDESTQTRWNEFKQNDMSLTCSRTFLNEIEILYEERAALQLNNMITKSDGSYHLQLNYPKLNSVFQDATGLLTFYAEKNFVGSGTIKLRRFLLSNLAMLIGAHSMQECYDTHSTNQFYNIQDRCSQDLSYIAQFLRSKPGSLYQF</sequence>
<dbReference type="Pfam" id="PF08295">
    <property type="entry name" value="Sin3_corepress"/>
    <property type="match status" value="1"/>
</dbReference>
<name>A0A915I5D9_ROMCU</name>
<dbReference type="SMART" id="SM00761">
    <property type="entry name" value="HDAC_interact"/>
    <property type="match status" value="1"/>
</dbReference>
<dbReference type="AlphaFoldDB" id="A0A915I5D9"/>
<feature type="domain" description="Histone deacetylase interacting" evidence="1">
    <location>
        <begin position="86"/>
        <end position="185"/>
    </location>
</feature>
<dbReference type="Proteomes" id="UP000887565">
    <property type="component" value="Unplaced"/>
</dbReference>